<name>A0A7G9SV29_9GAMM</name>
<dbReference type="EMBL" id="CP060719">
    <property type="protein sequence ID" value="QNN71704.1"/>
    <property type="molecule type" value="Genomic_DNA"/>
</dbReference>
<evidence type="ECO:0000313" key="2">
    <source>
        <dbReference type="EMBL" id="QNN71704.1"/>
    </source>
</evidence>
<accession>A0A7G9SV29</accession>
<dbReference type="KEGG" id="tcn:H9L16_14850"/>
<keyword evidence="3" id="KW-1185">Reference proteome</keyword>
<proteinExistence type="predicted"/>
<feature type="region of interest" description="Disordered" evidence="1">
    <location>
        <begin position="52"/>
        <end position="83"/>
    </location>
</feature>
<evidence type="ECO:0000313" key="3">
    <source>
        <dbReference type="Proteomes" id="UP000515804"/>
    </source>
</evidence>
<reference evidence="2 3" key="1">
    <citation type="submission" date="2020-08" db="EMBL/GenBank/DDBJ databases">
        <title>Genome sequence of Thermomonas carbonis KCTC 42013T.</title>
        <authorList>
            <person name="Hyun D.-W."/>
            <person name="Bae J.-W."/>
        </authorList>
    </citation>
    <scope>NUCLEOTIDE SEQUENCE [LARGE SCALE GENOMIC DNA]</scope>
    <source>
        <strain evidence="2 3">KCTC 42013</strain>
    </source>
</reference>
<sequence length="136" mass="15257">MLAGATTHAQDPSPEVVIPPENVRFDYAQVLGVKPIYQVLRTSSMERVCDVSRSGESKLSRVGSSVKGRLTGNTTPEERKAGLSNCRMEPVAREFRRPIAYDVDYVYKGSKFRTRMARDPGNRLRVRVSITPHPHD</sequence>
<evidence type="ECO:0000256" key="1">
    <source>
        <dbReference type="SAM" id="MobiDB-lite"/>
    </source>
</evidence>
<dbReference type="AlphaFoldDB" id="A0A7G9SV29"/>
<organism evidence="2 3">
    <name type="scientific">Thermomonas carbonis</name>
    <dbReference type="NCBI Taxonomy" id="1463158"/>
    <lineage>
        <taxon>Bacteria</taxon>
        <taxon>Pseudomonadati</taxon>
        <taxon>Pseudomonadota</taxon>
        <taxon>Gammaproteobacteria</taxon>
        <taxon>Lysobacterales</taxon>
        <taxon>Lysobacteraceae</taxon>
        <taxon>Thermomonas</taxon>
    </lineage>
</organism>
<gene>
    <name evidence="2" type="ORF">H9L16_14850</name>
</gene>
<protein>
    <submittedName>
        <fullName evidence="2">Uncharacterized protein</fullName>
    </submittedName>
</protein>
<dbReference type="Proteomes" id="UP000515804">
    <property type="component" value="Chromosome"/>
</dbReference>